<feature type="region of interest" description="Disordered" evidence="1">
    <location>
        <begin position="1"/>
        <end position="28"/>
    </location>
</feature>
<protein>
    <submittedName>
        <fullName evidence="2">Uncharacterized protein</fullName>
    </submittedName>
</protein>
<evidence type="ECO:0000256" key="1">
    <source>
        <dbReference type="SAM" id="MobiDB-lite"/>
    </source>
</evidence>
<reference evidence="2 3" key="1">
    <citation type="journal article" date="2012" name="J. Bacteriol.">
        <title>Genome sequence of a novel nicotine-degrading strain, Pseudomonas geniculata N1.</title>
        <authorList>
            <person name="Tang H."/>
            <person name="Yu H."/>
            <person name="Tai C."/>
            <person name="Huang K."/>
            <person name="Liu Y."/>
            <person name="Wang L."/>
            <person name="Yao Y."/>
            <person name="Wu G."/>
            <person name="Xu P."/>
        </authorList>
    </citation>
    <scope>NUCLEOTIDE SEQUENCE [LARGE SCALE GENOMIC DNA]</scope>
    <source>
        <strain evidence="2 3">N1</strain>
    </source>
</reference>
<dbReference type="RefSeq" id="WP_010484866.1">
    <property type="nucleotide sequence ID" value="NZ_AJLO02000016.1"/>
</dbReference>
<name>A0A0L8ABY3_9GAMM</name>
<sequence>MTVATDVNAASPLNSMEKNMETTARTAKTPSAVSRLRSTAMAISVAALLSFPVKGYTIPVVEVGLNTFNSTLTEVHTLAAQGEALLEYSTQAQRFLETTQNWAQKLAKFNQIIASPLMPQGVKLEPVPLEWNVAERCGAGNIMSLSGILTALDLSPGGDIIAQQRNICAAIQVMENQKYNETVEVVQKTMPDMRKVLDRIKDIRDLWSGEGAMAEASANAVVSDAYMQADFATWEKKTEGYDKQIQALTKMQQILAQRALKGTGQSPLGTVVKAAALKAALSN</sequence>
<evidence type="ECO:0000313" key="2">
    <source>
        <dbReference type="EMBL" id="KOE99815.1"/>
    </source>
</evidence>
<dbReference type="EMBL" id="AJLO02000016">
    <property type="protein sequence ID" value="KOE99815.1"/>
    <property type="molecule type" value="Genomic_DNA"/>
</dbReference>
<evidence type="ECO:0000313" key="3">
    <source>
        <dbReference type="Proteomes" id="UP000036890"/>
    </source>
</evidence>
<comment type="caution">
    <text evidence="2">The sequence shown here is derived from an EMBL/GenBank/DDBJ whole genome shotgun (WGS) entry which is preliminary data.</text>
</comment>
<organism evidence="2 3">
    <name type="scientific">Stenotrophomonas geniculata N1</name>
    <dbReference type="NCBI Taxonomy" id="1167641"/>
    <lineage>
        <taxon>Bacteria</taxon>
        <taxon>Pseudomonadati</taxon>
        <taxon>Pseudomonadota</taxon>
        <taxon>Gammaproteobacteria</taxon>
        <taxon>Lysobacterales</taxon>
        <taxon>Lysobacteraceae</taxon>
        <taxon>Stenotrophomonas</taxon>
    </lineage>
</organism>
<dbReference type="Proteomes" id="UP000036890">
    <property type="component" value="Unassembled WGS sequence"/>
</dbReference>
<gene>
    <name evidence="2" type="ORF">W7K_08280</name>
</gene>
<accession>A0A0L8ABY3</accession>
<proteinExistence type="predicted"/>
<feature type="compositionally biased region" description="Polar residues" evidence="1">
    <location>
        <begin position="11"/>
        <end position="28"/>
    </location>
</feature>
<dbReference type="AlphaFoldDB" id="A0A0L8ABY3"/>
<dbReference type="OrthoDB" id="6007028at2"/>